<dbReference type="EMBL" id="JWZT01002080">
    <property type="protein sequence ID" value="KII70436.1"/>
    <property type="molecule type" value="Genomic_DNA"/>
</dbReference>
<evidence type="ECO:0000313" key="2">
    <source>
        <dbReference type="Proteomes" id="UP000031668"/>
    </source>
</evidence>
<reference evidence="1 2" key="1">
    <citation type="journal article" date="2014" name="Genome Biol. Evol.">
        <title>The genome of the myxosporean Thelohanellus kitauei shows adaptations to nutrient acquisition within its fish host.</title>
        <authorList>
            <person name="Yang Y."/>
            <person name="Xiong J."/>
            <person name="Zhou Z."/>
            <person name="Huo F."/>
            <person name="Miao W."/>
            <person name="Ran C."/>
            <person name="Liu Y."/>
            <person name="Zhang J."/>
            <person name="Feng J."/>
            <person name="Wang M."/>
            <person name="Wang M."/>
            <person name="Wang L."/>
            <person name="Yao B."/>
        </authorList>
    </citation>
    <scope>NUCLEOTIDE SEQUENCE [LARGE SCALE GENOMIC DNA]</scope>
    <source>
        <strain evidence="1">Wuqing</strain>
    </source>
</reference>
<protein>
    <submittedName>
        <fullName evidence="1">Uncharacterized protein</fullName>
    </submittedName>
</protein>
<dbReference type="Proteomes" id="UP000031668">
    <property type="component" value="Unassembled WGS sequence"/>
</dbReference>
<dbReference type="AlphaFoldDB" id="A0A0C2MT07"/>
<gene>
    <name evidence="1" type="ORF">RF11_09699</name>
</gene>
<name>A0A0C2MT07_THEKT</name>
<organism evidence="1 2">
    <name type="scientific">Thelohanellus kitauei</name>
    <name type="common">Myxosporean</name>
    <dbReference type="NCBI Taxonomy" id="669202"/>
    <lineage>
        <taxon>Eukaryota</taxon>
        <taxon>Metazoa</taxon>
        <taxon>Cnidaria</taxon>
        <taxon>Myxozoa</taxon>
        <taxon>Myxosporea</taxon>
        <taxon>Bivalvulida</taxon>
        <taxon>Platysporina</taxon>
        <taxon>Myxobolidae</taxon>
        <taxon>Thelohanellus</taxon>
    </lineage>
</organism>
<keyword evidence="2" id="KW-1185">Reference proteome</keyword>
<evidence type="ECO:0000313" key="1">
    <source>
        <dbReference type="EMBL" id="KII70436.1"/>
    </source>
</evidence>
<accession>A0A0C2MT07</accession>
<sequence length="116" mass="13449">MDQVQNNPSRKLITTWTFTFENLKLTELTNIERCRGIATVDPGEENTIPASLTDILPILLPSFHQIKSLSLARFSGIPSNMKSLKQRYPSFYHPRSHEWVERGARKLNLNDMFFLE</sequence>
<comment type="caution">
    <text evidence="1">The sequence shown here is derived from an EMBL/GenBank/DDBJ whole genome shotgun (WGS) entry which is preliminary data.</text>
</comment>
<proteinExistence type="predicted"/>